<dbReference type="Proteomes" id="UP001437256">
    <property type="component" value="Unassembled WGS sequence"/>
</dbReference>
<feature type="compositionally biased region" description="Polar residues" evidence="2">
    <location>
        <begin position="532"/>
        <end position="558"/>
    </location>
</feature>
<protein>
    <submittedName>
        <fullName evidence="3">Uncharacterized protein</fullName>
    </submittedName>
</protein>
<feature type="region of interest" description="Disordered" evidence="2">
    <location>
        <begin position="531"/>
        <end position="572"/>
    </location>
</feature>
<keyword evidence="4" id="KW-1185">Reference proteome</keyword>
<proteinExistence type="predicted"/>
<dbReference type="EMBL" id="JBBXMP010000153">
    <property type="protein sequence ID" value="KAL0060987.1"/>
    <property type="molecule type" value="Genomic_DNA"/>
</dbReference>
<reference evidence="3 4" key="1">
    <citation type="submission" date="2024-05" db="EMBL/GenBank/DDBJ databases">
        <title>A draft genome resource for the thread blight pathogen Marasmius tenuissimus strain MS-2.</title>
        <authorList>
            <person name="Yulfo-Soto G.E."/>
            <person name="Baruah I.K."/>
            <person name="Amoako-Attah I."/>
            <person name="Bukari Y."/>
            <person name="Meinhardt L.W."/>
            <person name="Bailey B.A."/>
            <person name="Cohen S.P."/>
        </authorList>
    </citation>
    <scope>NUCLEOTIDE SEQUENCE [LARGE SCALE GENOMIC DNA]</scope>
    <source>
        <strain evidence="3 4">MS-2</strain>
    </source>
</reference>
<name>A0ABR2ZKK1_9AGAR</name>
<sequence>MSDVSVSFTDTVTWRAMEFEGQPVTMDNMTDCFKAMEQDLVALIMELMFGKDLRAGYGTIHEDLTNTSDGFGFITNPANLFYQYDKTLWKAIITDPELQKKWFLQVAGTGQWMLNALQCRKYLSTLAKAEGILMVLIEMTGGAPPRITEITSLLVCNTPFRTRNMMMVGDALSMVRMYDKTTNLAQKDRHIPHALAGLVSDIFIQVHVLMRPFARWISLHLYPNDTTAYWTYRDHAFANLLKPFDNIDVRNIMVKYTEPICGWGIGPRDYRQINTGFRRMLCAKATSLIEIEAGTALSAAQAGHDLRTESRIYANTNNCLISLREDMRYAFAPVTRQWQRVTRVPPSGLDIKDYRELHMDKFDELEASSAFSSELLNDEKDKVEEKLDKLLERFERKDEKLEKHDEKLLNIIQQLVEKVDQLERAAEGREAPVSQIEQHNTMDDELEYIEVDDPFAQQSNNYHMMSREDERHISPKETPSVDLLQLGGPSFGSLSQFVESQESVSGPSHGTSHNTRASTAQAATVLLKESHSSIQLGLSGPSDNSSQHGLSQESTSGPSHEIPCSGTGHVPPPARYQLGEEMKDKLRRLPHAELVYDLDIDDCPLTALDVLQALYGPDKDWHIKEQQHAVEALMQLNQDVIVVFLIP</sequence>
<accession>A0ABR2ZKK1</accession>
<comment type="caution">
    <text evidence="3">The sequence shown here is derived from an EMBL/GenBank/DDBJ whole genome shotgun (WGS) entry which is preliminary data.</text>
</comment>
<feature type="region of interest" description="Disordered" evidence="2">
    <location>
        <begin position="498"/>
        <end position="519"/>
    </location>
</feature>
<evidence type="ECO:0000256" key="2">
    <source>
        <dbReference type="SAM" id="MobiDB-lite"/>
    </source>
</evidence>
<feature type="coiled-coil region" evidence="1">
    <location>
        <begin position="373"/>
        <end position="425"/>
    </location>
</feature>
<evidence type="ECO:0000313" key="3">
    <source>
        <dbReference type="EMBL" id="KAL0060987.1"/>
    </source>
</evidence>
<gene>
    <name evidence="3" type="ORF">AAF712_012218</name>
</gene>
<evidence type="ECO:0000256" key="1">
    <source>
        <dbReference type="SAM" id="Coils"/>
    </source>
</evidence>
<organism evidence="3 4">
    <name type="scientific">Marasmius tenuissimus</name>
    <dbReference type="NCBI Taxonomy" id="585030"/>
    <lineage>
        <taxon>Eukaryota</taxon>
        <taxon>Fungi</taxon>
        <taxon>Dikarya</taxon>
        <taxon>Basidiomycota</taxon>
        <taxon>Agaricomycotina</taxon>
        <taxon>Agaricomycetes</taxon>
        <taxon>Agaricomycetidae</taxon>
        <taxon>Agaricales</taxon>
        <taxon>Marasmiineae</taxon>
        <taxon>Marasmiaceae</taxon>
        <taxon>Marasmius</taxon>
    </lineage>
</organism>
<keyword evidence="1" id="KW-0175">Coiled coil</keyword>
<evidence type="ECO:0000313" key="4">
    <source>
        <dbReference type="Proteomes" id="UP001437256"/>
    </source>
</evidence>